<dbReference type="GO" id="GO:0008270">
    <property type="term" value="F:zinc ion binding"/>
    <property type="evidence" value="ECO:0007669"/>
    <property type="project" value="InterPro"/>
</dbReference>
<feature type="compositionally biased region" description="Low complexity" evidence="2">
    <location>
        <begin position="112"/>
        <end position="123"/>
    </location>
</feature>
<dbReference type="AlphaFoldDB" id="A0A420XM28"/>
<dbReference type="GO" id="GO:0008745">
    <property type="term" value="F:N-acetylmuramoyl-L-alanine amidase activity"/>
    <property type="evidence" value="ECO:0007669"/>
    <property type="project" value="InterPro"/>
</dbReference>
<feature type="chain" id="PRO_5019077366" evidence="3">
    <location>
        <begin position="26"/>
        <end position="658"/>
    </location>
</feature>
<proteinExistence type="inferred from homology"/>
<feature type="signal peptide" evidence="3">
    <location>
        <begin position="1"/>
        <end position="25"/>
    </location>
</feature>
<dbReference type="InterPro" id="IPR002502">
    <property type="entry name" value="Amidase_domain"/>
</dbReference>
<dbReference type="CDD" id="cd06583">
    <property type="entry name" value="PGRP"/>
    <property type="match status" value="1"/>
</dbReference>
<accession>A0A420XM28</accession>
<evidence type="ECO:0000259" key="5">
    <source>
        <dbReference type="SMART" id="SM00701"/>
    </source>
</evidence>
<dbReference type="Pfam" id="PF01510">
    <property type="entry name" value="Amidase_2"/>
    <property type="match status" value="1"/>
</dbReference>
<dbReference type="EMBL" id="RBWV01000014">
    <property type="protein sequence ID" value="RKS71463.1"/>
    <property type="molecule type" value="Genomic_DNA"/>
</dbReference>
<dbReference type="PANTHER" id="PTHR11022">
    <property type="entry name" value="PEPTIDOGLYCAN RECOGNITION PROTEIN"/>
    <property type="match status" value="1"/>
</dbReference>
<evidence type="ECO:0000256" key="2">
    <source>
        <dbReference type="SAM" id="MobiDB-lite"/>
    </source>
</evidence>
<evidence type="ECO:0000313" key="7">
    <source>
        <dbReference type="Proteomes" id="UP000281955"/>
    </source>
</evidence>
<dbReference type="GO" id="GO:0009253">
    <property type="term" value="P:peptidoglycan catabolic process"/>
    <property type="evidence" value="ECO:0007669"/>
    <property type="project" value="InterPro"/>
</dbReference>
<dbReference type="PANTHER" id="PTHR11022:SF41">
    <property type="entry name" value="PEPTIDOGLYCAN-RECOGNITION PROTEIN LC-RELATED"/>
    <property type="match status" value="1"/>
</dbReference>
<dbReference type="InterPro" id="IPR036505">
    <property type="entry name" value="Amidase/PGRP_sf"/>
</dbReference>
<dbReference type="OrthoDB" id="514320at2"/>
<gene>
    <name evidence="6" type="ORF">CLV35_3261</name>
</gene>
<organism evidence="6 7">
    <name type="scientific">Motilibacter peucedani</name>
    <dbReference type="NCBI Taxonomy" id="598650"/>
    <lineage>
        <taxon>Bacteria</taxon>
        <taxon>Bacillati</taxon>
        <taxon>Actinomycetota</taxon>
        <taxon>Actinomycetes</taxon>
        <taxon>Motilibacterales</taxon>
        <taxon>Motilibacteraceae</taxon>
        <taxon>Motilibacter</taxon>
    </lineage>
</organism>
<dbReference type="InterPro" id="IPR006619">
    <property type="entry name" value="PGRP_domain_met/bac"/>
</dbReference>
<dbReference type="RefSeq" id="WP_121194521.1">
    <property type="nucleotide sequence ID" value="NZ_RBWV01000014.1"/>
</dbReference>
<reference evidence="6 7" key="1">
    <citation type="submission" date="2018-10" db="EMBL/GenBank/DDBJ databases">
        <title>Genomic Encyclopedia of Archaeal and Bacterial Type Strains, Phase II (KMG-II): from individual species to whole genera.</title>
        <authorList>
            <person name="Goeker M."/>
        </authorList>
    </citation>
    <scope>NUCLEOTIDE SEQUENCE [LARGE SCALE GENOMIC DNA]</scope>
    <source>
        <strain evidence="6 7">RP-AC37</strain>
    </source>
</reference>
<evidence type="ECO:0000259" key="4">
    <source>
        <dbReference type="SMART" id="SM00644"/>
    </source>
</evidence>
<evidence type="ECO:0000313" key="6">
    <source>
        <dbReference type="EMBL" id="RKS71463.1"/>
    </source>
</evidence>
<dbReference type="Gene3D" id="3.40.80.10">
    <property type="entry name" value="Peptidoglycan recognition protein-like"/>
    <property type="match status" value="1"/>
</dbReference>
<dbReference type="SUPFAM" id="SSF55846">
    <property type="entry name" value="N-acetylmuramoyl-L-alanine amidase-like"/>
    <property type="match status" value="1"/>
</dbReference>
<dbReference type="SMART" id="SM00701">
    <property type="entry name" value="PGRP"/>
    <property type="match status" value="1"/>
</dbReference>
<evidence type="ECO:0000256" key="1">
    <source>
        <dbReference type="ARBA" id="ARBA00007553"/>
    </source>
</evidence>
<dbReference type="SMART" id="SM00644">
    <property type="entry name" value="Ami_2"/>
    <property type="match status" value="1"/>
</dbReference>
<dbReference type="InterPro" id="IPR015510">
    <property type="entry name" value="PGRP"/>
</dbReference>
<comment type="similarity">
    <text evidence="1">Belongs to the N-acetylmuramoyl-L-alanine amidase 2 family.</text>
</comment>
<feature type="region of interest" description="Disordered" evidence="2">
    <location>
        <begin position="103"/>
        <end position="130"/>
    </location>
</feature>
<dbReference type="Proteomes" id="UP000281955">
    <property type="component" value="Unassembled WGS sequence"/>
</dbReference>
<evidence type="ECO:0000256" key="3">
    <source>
        <dbReference type="SAM" id="SignalP"/>
    </source>
</evidence>
<feature type="domain" description="N-acetylmuramoyl-L-alanine amidase" evidence="4">
    <location>
        <begin position="201"/>
        <end position="365"/>
    </location>
</feature>
<protein>
    <submittedName>
        <fullName evidence="6">Uncharacterized protein with LGFP repeats</fullName>
    </submittedName>
</protein>
<keyword evidence="7" id="KW-1185">Reference proteome</keyword>
<name>A0A420XM28_9ACTN</name>
<keyword evidence="3" id="KW-0732">Signal</keyword>
<sequence length="658" mass="68825">MRPTTALLAVGILPAALALPVVTRAAPSPHAVAPRVSSVALSGVEARGLASVSGAHRPVLLSAQTPTTRFDLVAVTWAAGSQARDTAVQVRVRQHGAWTAWEALGQDDDGPDASSADARAQASGERAGSESLLVDGADALQVRVDGAHAPRAVRAELVDGGRSKADAALPELGASRAASSASADMAQPTIVTRAQWGADESLRHGGPYYTGTPKVGFIHHTASTNAYGPGDAAAQVRAMYAYHTKVHKWSDIGYNYLVDQYGTIYEGRAGGIDKNVLGAHTGGFNSDTFAISELGNFQTAQAPDAMVESVSQLMAWRLTLAHRDPNSIAHLVSAGGGTSKYKAGVGVDVPVVSGHRDVGATACPGANLYAKLPAIRARVSQLMGPMIFDPVVSPGKVGVGADGRAVPGQVAVSARTSDPQSWTLQVRDPSGAVVASSSGATTPDSLALTATWDLRVGGQQAPPATYALTLASTSPAGAVRSYDTTVTVGSAALTPTGAVTPAPPSVPAVPEPPQLSVVYTSPGKRTQSGRAWSTTCVDYHSTHRCAASSMSSAYVRDAKTHKVRHVTAMMFTGYGYSQPWTSAWDANPYATTGMKTIDGRLWLVACNVPSGPRICTVQVRTTVWERVVVHHAGAKDTVRFRQHERWKPNRVYRLFVNK</sequence>
<dbReference type="InParanoid" id="A0A420XM28"/>
<comment type="caution">
    <text evidence="6">The sequence shown here is derived from an EMBL/GenBank/DDBJ whole genome shotgun (WGS) entry which is preliminary data.</text>
</comment>
<feature type="domain" description="Peptidoglycan recognition protein family" evidence="5">
    <location>
        <begin position="188"/>
        <end position="336"/>
    </location>
</feature>